<keyword evidence="2" id="KW-1185">Reference proteome</keyword>
<dbReference type="InterPro" id="IPR044668">
    <property type="entry name" value="PuuD-like"/>
</dbReference>
<organism evidence="1 2">
    <name type="scientific">Sinomonas cyclohexanicum</name>
    <name type="common">Corynebacterium cyclohexanicum</name>
    <dbReference type="NCBI Taxonomy" id="322009"/>
    <lineage>
        <taxon>Bacteria</taxon>
        <taxon>Bacillati</taxon>
        <taxon>Actinomycetota</taxon>
        <taxon>Actinomycetes</taxon>
        <taxon>Micrococcales</taxon>
        <taxon>Micrococcaceae</taxon>
        <taxon>Sinomonas</taxon>
    </lineage>
</organism>
<dbReference type="PANTHER" id="PTHR43235:SF1">
    <property type="entry name" value="GLUTAMINE AMIDOTRANSFERASE PB2B2.05-RELATED"/>
    <property type="match status" value="1"/>
</dbReference>
<dbReference type="Pfam" id="PF07722">
    <property type="entry name" value="Peptidase_C26"/>
    <property type="match status" value="1"/>
</dbReference>
<dbReference type="EMBL" id="AP024525">
    <property type="protein sequence ID" value="BCT77798.1"/>
    <property type="molecule type" value="Genomic_DNA"/>
</dbReference>
<reference evidence="1 2" key="1">
    <citation type="journal article" date="2021" name="J. Biosci. Bioeng.">
        <title>Identification and characterization of a chc gene cluster responsible for the aromatization pathway of cyclohexanecarboxylate degradation in Sinomonas cyclohexanicum ATCC 51369.</title>
        <authorList>
            <person name="Yamamoto T."/>
            <person name="Hasegawa Y."/>
            <person name="Lau P.C.K."/>
            <person name="Iwaki H."/>
        </authorList>
    </citation>
    <scope>NUCLEOTIDE SEQUENCE [LARGE SCALE GENOMIC DNA]</scope>
    <source>
        <strain evidence="1 2">ATCC 51369</strain>
    </source>
</reference>
<dbReference type="Proteomes" id="UP001319861">
    <property type="component" value="Chromosome"/>
</dbReference>
<evidence type="ECO:0000313" key="2">
    <source>
        <dbReference type="Proteomes" id="UP001319861"/>
    </source>
</evidence>
<accession>A0ABM7PZR8</accession>
<protein>
    <submittedName>
        <fullName evidence="1">Gamma-glutamyl-gamma-aminobutyrate hydrolase</fullName>
    </submittedName>
</protein>
<dbReference type="InterPro" id="IPR029062">
    <property type="entry name" value="Class_I_gatase-like"/>
</dbReference>
<dbReference type="RefSeq" id="WP_229230468.1">
    <property type="nucleotide sequence ID" value="NZ_AP024525.1"/>
</dbReference>
<dbReference type="PROSITE" id="PS51273">
    <property type="entry name" value="GATASE_TYPE_1"/>
    <property type="match status" value="1"/>
</dbReference>
<name>A0ABM7PZR8_SINCY</name>
<dbReference type="SUPFAM" id="SSF52317">
    <property type="entry name" value="Class I glutamine amidotransferase-like"/>
    <property type="match status" value="1"/>
</dbReference>
<evidence type="ECO:0000313" key="1">
    <source>
        <dbReference type="EMBL" id="BCT77798.1"/>
    </source>
</evidence>
<dbReference type="CDD" id="cd01745">
    <property type="entry name" value="GATase1_2"/>
    <property type="match status" value="1"/>
</dbReference>
<dbReference type="Gene3D" id="3.40.50.880">
    <property type="match status" value="1"/>
</dbReference>
<gene>
    <name evidence="1" type="ORF">SCMU_36400</name>
</gene>
<dbReference type="PANTHER" id="PTHR43235">
    <property type="entry name" value="GLUTAMINE AMIDOTRANSFERASE PB2B2.05-RELATED"/>
    <property type="match status" value="1"/>
</dbReference>
<proteinExistence type="predicted"/>
<dbReference type="GO" id="GO:0016787">
    <property type="term" value="F:hydrolase activity"/>
    <property type="evidence" value="ECO:0007669"/>
    <property type="project" value="UniProtKB-KW"/>
</dbReference>
<sequence length="241" mass="24515">MSPRPLIGVPGMWSAGVKGLRFDGVAVAVEVLRSIDRAGGEPVILYPASAEGAAGQVGRVDAVVLPGGADIDPALYGEEPHEEYGPTDYAGQDAFELGVIDACVAQGVPLLAICRGMQLLNVGRGGTLVQHLGPGGVQHRGEVHGVRIEPGSLLAGAIGGLGADASSYHHQAVGTLGAGLRVTARAADGVVEALELPGAEVLAVQWHPEDLAASSASDHALFEWVVDRARVRGGRLAGVPA</sequence>
<dbReference type="InterPro" id="IPR011697">
    <property type="entry name" value="Peptidase_C26"/>
</dbReference>
<keyword evidence="1" id="KW-0378">Hydrolase</keyword>